<dbReference type="EMBL" id="VAUV01000001">
    <property type="protein sequence ID" value="TLD72762.1"/>
    <property type="molecule type" value="Genomic_DNA"/>
</dbReference>
<evidence type="ECO:0000313" key="9">
    <source>
        <dbReference type="Proteomes" id="UP000306196"/>
    </source>
</evidence>
<dbReference type="InterPro" id="IPR037185">
    <property type="entry name" value="EmrE-like"/>
</dbReference>
<proteinExistence type="inferred from homology"/>
<feature type="domain" description="EamA" evidence="7">
    <location>
        <begin position="23"/>
        <end position="150"/>
    </location>
</feature>
<feature type="domain" description="EamA" evidence="7">
    <location>
        <begin position="165"/>
        <end position="303"/>
    </location>
</feature>
<comment type="caution">
    <text evidence="8">The sequence shown here is derived from an EMBL/GenBank/DDBJ whole genome shotgun (WGS) entry which is preliminary data.</text>
</comment>
<dbReference type="OrthoDB" id="3190463at2"/>
<feature type="transmembrane region" description="Helical" evidence="6">
    <location>
        <begin position="194"/>
        <end position="214"/>
    </location>
</feature>
<evidence type="ECO:0000256" key="3">
    <source>
        <dbReference type="ARBA" id="ARBA00022692"/>
    </source>
</evidence>
<comment type="similarity">
    <text evidence="2">Belongs to the EamA transporter family.</text>
</comment>
<dbReference type="Pfam" id="PF00892">
    <property type="entry name" value="EamA"/>
    <property type="match status" value="2"/>
</dbReference>
<feature type="transmembrane region" description="Helical" evidence="6">
    <location>
        <begin position="12"/>
        <end position="34"/>
    </location>
</feature>
<dbReference type="Proteomes" id="UP000306196">
    <property type="component" value="Unassembled WGS sequence"/>
</dbReference>
<evidence type="ECO:0000256" key="1">
    <source>
        <dbReference type="ARBA" id="ARBA00004141"/>
    </source>
</evidence>
<gene>
    <name evidence="8" type="ORF">FEM03_01420</name>
</gene>
<reference evidence="8 9" key="1">
    <citation type="submission" date="2019-05" db="EMBL/GenBank/DDBJ databases">
        <title>Verrucobacter flavum gen. nov., sp. nov. a new member of the family Verrucomicrobiaceae.</title>
        <authorList>
            <person name="Szuroczki S."/>
            <person name="Abbaszade G."/>
            <person name="Szabo A."/>
            <person name="Felfoldi T."/>
            <person name="Schumann P."/>
            <person name="Boka K."/>
            <person name="Keki Z."/>
            <person name="Toumi M."/>
            <person name="Toth E."/>
        </authorList>
    </citation>
    <scope>NUCLEOTIDE SEQUENCE [LARGE SCALE GENOMIC DNA]</scope>
    <source>
        <strain evidence="8 9">MG-N-17</strain>
    </source>
</reference>
<dbReference type="AlphaFoldDB" id="A0A5R8KKD8"/>
<sequence>MNRPASQSITSPAPLALVLAAYLAIYLIWGSTFLGMRLAIDSIPPFLMAGGRFIIAGILLYTVMRFRGDAAPNRRQWINAVIIGALLVTAGNGGVCWAQQTVPTSIAALIVASVPLWIMLADWWRPNGLRPALTTVLGLIAGFVGVGMIVMSKDDQGARLVDPLGAGVLLVGNMCWALGSIYSRQTKIKAPSPLLGVGMQMIAGGVLDVLVGLVLGEGRDFHPGQITAVSAWSFVYLTFVGSLVAYTAYVWLLTVSSTAKVSTYAYVNPVIAVVLGHVVLKEALPHSLALAGGLILVAVILITRNPVKPPLPRGDSQ</sequence>
<dbReference type="InterPro" id="IPR000620">
    <property type="entry name" value="EamA_dom"/>
</dbReference>
<keyword evidence="9" id="KW-1185">Reference proteome</keyword>
<dbReference type="SUPFAM" id="SSF103481">
    <property type="entry name" value="Multidrug resistance efflux transporter EmrE"/>
    <property type="match status" value="2"/>
</dbReference>
<evidence type="ECO:0000256" key="2">
    <source>
        <dbReference type="ARBA" id="ARBA00007362"/>
    </source>
</evidence>
<evidence type="ECO:0000256" key="6">
    <source>
        <dbReference type="SAM" id="Phobius"/>
    </source>
</evidence>
<organism evidence="8 9">
    <name type="scientific">Phragmitibacter flavus</name>
    <dbReference type="NCBI Taxonomy" id="2576071"/>
    <lineage>
        <taxon>Bacteria</taxon>
        <taxon>Pseudomonadati</taxon>
        <taxon>Verrucomicrobiota</taxon>
        <taxon>Verrucomicrobiia</taxon>
        <taxon>Verrucomicrobiales</taxon>
        <taxon>Verrucomicrobiaceae</taxon>
        <taxon>Phragmitibacter</taxon>
    </lineage>
</organism>
<feature type="transmembrane region" description="Helical" evidence="6">
    <location>
        <begin position="132"/>
        <end position="152"/>
    </location>
</feature>
<feature type="transmembrane region" description="Helical" evidence="6">
    <location>
        <begin position="76"/>
        <end position="95"/>
    </location>
</feature>
<dbReference type="PANTHER" id="PTHR32322:SF2">
    <property type="entry name" value="EAMA DOMAIN-CONTAINING PROTEIN"/>
    <property type="match status" value="1"/>
</dbReference>
<feature type="transmembrane region" description="Helical" evidence="6">
    <location>
        <begin position="46"/>
        <end position="64"/>
    </location>
</feature>
<dbReference type="RefSeq" id="WP_138084385.1">
    <property type="nucleotide sequence ID" value="NZ_VAUV01000001.1"/>
</dbReference>
<evidence type="ECO:0000259" key="7">
    <source>
        <dbReference type="Pfam" id="PF00892"/>
    </source>
</evidence>
<comment type="subcellular location">
    <subcellularLocation>
        <location evidence="1">Membrane</location>
        <topology evidence="1">Multi-pass membrane protein</topology>
    </subcellularLocation>
</comment>
<feature type="transmembrane region" description="Helical" evidence="6">
    <location>
        <begin position="286"/>
        <end position="303"/>
    </location>
</feature>
<dbReference type="GO" id="GO:0016020">
    <property type="term" value="C:membrane"/>
    <property type="evidence" value="ECO:0007669"/>
    <property type="project" value="UniProtKB-SubCell"/>
</dbReference>
<evidence type="ECO:0000256" key="4">
    <source>
        <dbReference type="ARBA" id="ARBA00022989"/>
    </source>
</evidence>
<dbReference type="InterPro" id="IPR050638">
    <property type="entry name" value="AA-Vitamin_Transporters"/>
</dbReference>
<keyword evidence="3 6" id="KW-0812">Transmembrane</keyword>
<evidence type="ECO:0000313" key="8">
    <source>
        <dbReference type="EMBL" id="TLD72762.1"/>
    </source>
</evidence>
<dbReference type="PANTHER" id="PTHR32322">
    <property type="entry name" value="INNER MEMBRANE TRANSPORTER"/>
    <property type="match status" value="1"/>
</dbReference>
<feature type="transmembrane region" description="Helical" evidence="6">
    <location>
        <begin position="101"/>
        <end position="120"/>
    </location>
</feature>
<name>A0A5R8KKD8_9BACT</name>
<protein>
    <submittedName>
        <fullName evidence="8">EamA family transporter</fullName>
    </submittedName>
</protein>
<accession>A0A5R8KKD8</accession>
<feature type="transmembrane region" description="Helical" evidence="6">
    <location>
        <begin position="164"/>
        <end position="182"/>
    </location>
</feature>
<feature type="transmembrane region" description="Helical" evidence="6">
    <location>
        <begin position="264"/>
        <end position="280"/>
    </location>
</feature>
<feature type="transmembrane region" description="Helical" evidence="6">
    <location>
        <begin position="234"/>
        <end position="252"/>
    </location>
</feature>
<evidence type="ECO:0000256" key="5">
    <source>
        <dbReference type="ARBA" id="ARBA00023136"/>
    </source>
</evidence>
<keyword evidence="5 6" id="KW-0472">Membrane</keyword>
<keyword evidence="4 6" id="KW-1133">Transmembrane helix</keyword>